<organism evidence="1 2">
    <name type="scientific">Candidatus Devosia phytovorans</name>
    <dbReference type="NCBI Taxonomy" id="3121372"/>
    <lineage>
        <taxon>Bacteria</taxon>
        <taxon>Pseudomonadati</taxon>
        <taxon>Pseudomonadota</taxon>
        <taxon>Alphaproteobacteria</taxon>
        <taxon>Hyphomicrobiales</taxon>
        <taxon>Devosiaceae</taxon>
        <taxon>Devosia</taxon>
    </lineage>
</organism>
<dbReference type="PANTHER" id="PTHR36154:SF1">
    <property type="entry name" value="DNA-BINDING TRANSCRIPTIONAL ACTIVATOR ALPA"/>
    <property type="match status" value="1"/>
</dbReference>
<dbReference type="InterPro" id="IPR009061">
    <property type="entry name" value="DNA-bd_dom_put_sf"/>
</dbReference>
<evidence type="ECO:0000313" key="1">
    <source>
        <dbReference type="EMBL" id="WEK06805.1"/>
    </source>
</evidence>
<dbReference type="InterPro" id="IPR052931">
    <property type="entry name" value="Prophage_regulatory_activator"/>
</dbReference>
<protein>
    <submittedName>
        <fullName evidence="1">AlpA family phage regulatory protein</fullName>
    </submittedName>
</protein>
<dbReference type="SUPFAM" id="SSF46955">
    <property type="entry name" value="Putative DNA-binding domain"/>
    <property type="match status" value="1"/>
</dbReference>
<dbReference type="PANTHER" id="PTHR36154">
    <property type="entry name" value="DNA-BINDING TRANSCRIPTIONAL ACTIVATOR ALPA"/>
    <property type="match status" value="1"/>
</dbReference>
<sequence length="72" mass="8238">MENSAAPTVQETSRSVGTTRLLRLPEVMARTGLSRATIYRWIKSDLFPAPRKCGSCTFWRESDVHEWINNLV</sequence>
<dbReference type="AlphaFoldDB" id="A0AAJ5VZ13"/>
<dbReference type="EMBL" id="CP119312">
    <property type="protein sequence ID" value="WEK06805.1"/>
    <property type="molecule type" value="Genomic_DNA"/>
</dbReference>
<dbReference type="Gene3D" id="1.10.238.160">
    <property type="match status" value="1"/>
</dbReference>
<dbReference type="InterPro" id="IPR010260">
    <property type="entry name" value="AlpA"/>
</dbReference>
<dbReference type="Proteomes" id="UP001217476">
    <property type="component" value="Chromosome"/>
</dbReference>
<name>A0AAJ5VZ13_9HYPH</name>
<accession>A0AAJ5VZ13</accession>
<reference evidence="1" key="1">
    <citation type="submission" date="2023-03" db="EMBL/GenBank/DDBJ databases">
        <title>Andean soil-derived lignocellulolytic bacterial consortium as a source of novel taxa and putative plastic-active enzymes.</title>
        <authorList>
            <person name="Diaz-Garcia L."/>
            <person name="Chuvochina M."/>
            <person name="Feuerriegel G."/>
            <person name="Bunk B."/>
            <person name="Sproer C."/>
            <person name="Streit W.R."/>
            <person name="Rodriguez L.M."/>
            <person name="Overmann J."/>
            <person name="Jimenez D.J."/>
        </authorList>
    </citation>
    <scope>NUCLEOTIDE SEQUENCE</scope>
    <source>
        <strain evidence="1">MAG 4196</strain>
    </source>
</reference>
<dbReference type="Pfam" id="PF05930">
    <property type="entry name" value="Phage_AlpA"/>
    <property type="match status" value="1"/>
</dbReference>
<evidence type="ECO:0000313" key="2">
    <source>
        <dbReference type="Proteomes" id="UP001217476"/>
    </source>
</evidence>
<proteinExistence type="predicted"/>
<gene>
    <name evidence="1" type="ORF">P0Y65_13780</name>
</gene>